<dbReference type="InterPro" id="IPR000717">
    <property type="entry name" value="PCI_dom"/>
</dbReference>
<feature type="compositionally biased region" description="Polar residues" evidence="1">
    <location>
        <begin position="7"/>
        <end position="22"/>
    </location>
</feature>
<feature type="compositionally biased region" description="Polar residues" evidence="1">
    <location>
        <begin position="292"/>
        <end position="310"/>
    </location>
</feature>
<feature type="region of interest" description="Disordered" evidence="1">
    <location>
        <begin position="156"/>
        <end position="344"/>
    </location>
</feature>
<gene>
    <name evidence="3" type="ORF">NE237_019179</name>
</gene>
<evidence type="ECO:0000313" key="3">
    <source>
        <dbReference type="EMBL" id="KAJ4967330.1"/>
    </source>
</evidence>
<dbReference type="OrthoDB" id="21502at2759"/>
<feature type="compositionally biased region" description="Polar residues" evidence="1">
    <location>
        <begin position="34"/>
        <end position="44"/>
    </location>
</feature>
<comment type="caution">
    <text evidence="3">The sequence shown here is derived from an EMBL/GenBank/DDBJ whole genome shotgun (WGS) entry which is preliminary data.</text>
</comment>
<dbReference type="EMBL" id="JAMYWD010000007">
    <property type="protein sequence ID" value="KAJ4967330.1"/>
    <property type="molecule type" value="Genomic_DNA"/>
</dbReference>
<dbReference type="PANTHER" id="PTHR12436">
    <property type="entry name" value="80 KDA MCM3-ASSOCIATED PROTEIN"/>
    <property type="match status" value="1"/>
</dbReference>
<feature type="region of interest" description="Disordered" evidence="1">
    <location>
        <begin position="430"/>
        <end position="455"/>
    </location>
</feature>
<feature type="compositionally biased region" description="Basic and acidic residues" evidence="1">
    <location>
        <begin position="438"/>
        <end position="455"/>
    </location>
</feature>
<dbReference type="GO" id="GO:0005737">
    <property type="term" value="C:cytoplasm"/>
    <property type="evidence" value="ECO:0007669"/>
    <property type="project" value="TreeGrafter"/>
</dbReference>
<dbReference type="FunFam" id="1.25.40.990:FF:000004">
    <property type="entry name" value="Putative peptidase C48 domain family protein"/>
    <property type="match status" value="1"/>
</dbReference>
<reference evidence="3" key="1">
    <citation type="journal article" date="2023" name="Plant J.">
        <title>The genome of the king protea, Protea cynaroides.</title>
        <authorList>
            <person name="Chang J."/>
            <person name="Duong T.A."/>
            <person name="Schoeman C."/>
            <person name="Ma X."/>
            <person name="Roodt D."/>
            <person name="Barker N."/>
            <person name="Li Z."/>
            <person name="Van de Peer Y."/>
            <person name="Mizrachi E."/>
        </authorList>
    </citation>
    <scope>NUCLEOTIDE SEQUENCE</scope>
    <source>
        <tissue evidence="3">Young leaves</tissue>
    </source>
</reference>
<dbReference type="InterPro" id="IPR005062">
    <property type="entry name" value="SAC3/GANP/THP3_conserved"/>
</dbReference>
<proteinExistence type="predicted"/>
<dbReference type="PROSITE" id="PS50250">
    <property type="entry name" value="PCI"/>
    <property type="match status" value="1"/>
</dbReference>
<evidence type="ECO:0000313" key="4">
    <source>
        <dbReference type="Proteomes" id="UP001141806"/>
    </source>
</evidence>
<dbReference type="PANTHER" id="PTHR12436:SF17">
    <property type="entry name" value="SAC3 FAMILY PROTEIN B"/>
    <property type="match status" value="1"/>
</dbReference>
<protein>
    <recommendedName>
        <fullName evidence="2">PCI domain-containing protein</fullName>
    </recommendedName>
</protein>
<dbReference type="InterPro" id="IPR045107">
    <property type="entry name" value="SAC3/GANP/THP3"/>
</dbReference>
<feature type="region of interest" description="Disordered" evidence="1">
    <location>
        <begin position="372"/>
        <end position="395"/>
    </location>
</feature>
<sequence>MAFEGFSKNSGPSIPPKTSTPFGSLPRSLPATVPYNSSSVQQQPRRPAVSAPRWGNQLESLVDGSNSRTQQSYLATQSVGPRGSANPGSSQHTKRNRSSPIPSTNEDILRSSSQGISRRPIVSAPIWGNQLESLDSGSKSQTHQVPSTVASYVATQSTGTSISDRSRFDSSQHPKWSRSPTLSSTNGDLSRSSSQGVTGRPTLFSSDWGSQARLPIKGSNSHTHEGPSSFGPSVGSHTNGTRLQAELANQVPRQSRASPFLSKNEAFQGKPHPIKDANPTSERAAVSHPRSSRANSNTYWRPSPPAQNVSVEADGLKSTTFHVPKRTRPPTLPSADENLLGDSSSTQFNIDREIEAKAKRLARFRVELSQPVQNADDLKKHKSSGNRHDQSPVDTQKFVPEHPFEAAGDFSNGSILPDSEGLESSHAIIGLCPDMCPDPEREERERKGDLDKYERLDGDRNQTTKFLAVKKYNRTAEREADLIRPMPVLQKTVDYLLALLDHPYDDRFLGMYNFLWDRMRAIRMDLRMQHIFNRMAITMLEQMIRLHIIAMHELCEYTKGEGFSEGFDSHLNIEQMNKTSVELFQMYDDHRKKGIDLSTEKEFRGYYALLKLDKHPGYKVDPAELSLDLAKMTAEIRQAPEVLFAREVARACRMGNFVAFFRLVRKATYLQACLMHAHFAKLRTQALASLYSGLQNNQGIPLTHVRKWLGMELGEDIVKLLEHHGFSVKEFEESYMFKEGPFLNSNNDYPTKCSKLVHLKRSRRIIDDAVSSNYVVKLPVKEPIRVFPEKIEKIEPKAVQFVETKDYGNAVDEEMSDFESSTIPRDGSAVQPVLETSNDHHLVNVSFEPSNFPVVLYPEISRVSGPLTGFQGRNMPPIVNEMPLVSRDITPVSNAFWTDSLGSNLPSCGKETPLKILPGDLSQVEKYQGSLFGSVVEDSATAEVVVKHPENKESVVSPEEVEGEKAIAIQLDAEALQAKLKLILRIWKRRSLKRRELREQRQLAANAALNLLSLGPPFQPRKTESSIVGELNIDHIVKERNEIQRKLWSRLNVAEVVEGTLRERNRDARCLCWKLLVCCQMNDTGRSESLPRSQVSHLFGRWLLNKLMGVRKEVDDELLVSLPGVSIWKKWSSLFSSLPSCCVSVVRDIEVIKSDDTAAGASSVIFLVSDSIPLELQKVKLHNLIMSLPCGSRLPLLVLSGMRREEVHDPFVRVINGLGLHNVDQTRIKSFLIKFLTKDQSMEHVYEFFSDDKLREGLQWLAGQSPPQPGLLRVKTRELVLTHLNASLEVLDKMNVSDVHPNHCISVFNEALHRSAEEVIRAAEINPACWPCPEIDMLEEFSDEHRAVNWFLPSIGWSSAARVEPIKVAINGCKLPFFPDDLAWLNRDLHSRKEIHDQKLELEKCLTRYLNQSSKMMEWTLAARESNVMVQKGAQLVLHDSCYHIVPRWMVIFRRVFNWQLMNLSSGVFSAAYVLEHQHESSLKEHNMVNSRVETPAMEIVDNLRYEEDTSPCFMNQPSLDEMVEVGCSSLPYWREQSESEPVRHLSAMEDNSNVAVEVITTSDLMEDVQIPLRDGEFTETGNSCTSGELNYSSSAVVVVNKEKEHADRLSKLLEQCNLLQDKIDEKLSIYF</sequence>
<keyword evidence="4" id="KW-1185">Reference proteome</keyword>
<dbReference type="GO" id="GO:0006406">
    <property type="term" value="P:mRNA export from nucleus"/>
    <property type="evidence" value="ECO:0007669"/>
    <property type="project" value="TreeGrafter"/>
</dbReference>
<organism evidence="3 4">
    <name type="scientific">Protea cynaroides</name>
    <dbReference type="NCBI Taxonomy" id="273540"/>
    <lineage>
        <taxon>Eukaryota</taxon>
        <taxon>Viridiplantae</taxon>
        <taxon>Streptophyta</taxon>
        <taxon>Embryophyta</taxon>
        <taxon>Tracheophyta</taxon>
        <taxon>Spermatophyta</taxon>
        <taxon>Magnoliopsida</taxon>
        <taxon>Proteales</taxon>
        <taxon>Proteaceae</taxon>
        <taxon>Protea</taxon>
    </lineage>
</organism>
<evidence type="ECO:0000256" key="1">
    <source>
        <dbReference type="SAM" id="MobiDB-lite"/>
    </source>
</evidence>
<dbReference type="Proteomes" id="UP001141806">
    <property type="component" value="Unassembled WGS sequence"/>
</dbReference>
<feature type="compositionally biased region" description="Polar residues" evidence="1">
    <location>
        <begin position="98"/>
        <end position="116"/>
    </location>
</feature>
<feature type="compositionally biased region" description="Polar residues" evidence="1">
    <location>
        <begin position="173"/>
        <end position="209"/>
    </location>
</feature>
<evidence type="ECO:0000259" key="2">
    <source>
        <dbReference type="PROSITE" id="PS50250"/>
    </source>
</evidence>
<feature type="region of interest" description="Disordered" evidence="1">
    <location>
        <begin position="1"/>
        <end position="117"/>
    </location>
</feature>
<accession>A0A9Q0QPM1</accession>
<feature type="domain" description="PCI" evidence="2">
    <location>
        <begin position="572"/>
        <end position="761"/>
    </location>
</feature>
<dbReference type="Pfam" id="PF03399">
    <property type="entry name" value="SAC3_GANP"/>
    <property type="match status" value="1"/>
</dbReference>
<dbReference type="GO" id="GO:0070390">
    <property type="term" value="C:transcription export complex 2"/>
    <property type="evidence" value="ECO:0007669"/>
    <property type="project" value="TreeGrafter"/>
</dbReference>
<name>A0A9Q0QPM1_9MAGN</name>
<dbReference type="Gene3D" id="1.25.40.990">
    <property type="match status" value="1"/>
</dbReference>
<feature type="compositionally biased region" description="Polar residues" evidence="1">
    <location>
        <begin position="57"/>
        <end position="79"/>
    </location>
</feature>